<gene>
    <name evidence="5" type="ORF">GCM10010978_09730</name>
</gene>
<dbReference type="PANTHER" id="PTHR43464">
    <property type="entry name" value="METHYLTRANSFERASE"/>
    <property type="match status" value="1"/>
</dbReference>
<dbReference type="GO" id="GO:0032259">
    <property type="term" value="P:methylation"/>
    <property type="evidence" value="ECO:0007669"/>
    <property type="project" value="UniProtKB-KW"/>
</dbReference>
<reference evidence="5" key="2">
    <citation type="submission" date="2020-09" db="EMBL/GenBank/DDBJ databases">
        <authorList>
            <person name="Sun Q."/>
            <person name="Zhou Y."/>
        </authorList>
    </citation>
    <scope>NUCLEOTIDE SEQUENCE</scope>
    <source>
        <strain evidence="5">CGMCC 1.12360</strain>
    </source>
</reference>
<evidence type="ECO:0000256" key="1">
    <source>
        <dbReference type="ARBA" id="ARBA00022603"/>
    </source>
</evidence>
<dbReference type="Pfam" id="PF08241">
    <property type="entry name" value="Methyltransf_11"/>
    <property type="match status" value="1"/>
</dbReference>
<protein>
    <submittedName>
        <fullName evidence="5">Methyltransferase</fullName>
    </submittedName>
</protein>
<evidence type="ECO:0000259" key="4">
    <source>
        <dbReference type="Pfam" id="PF08241"/>
    </source>
</evidence>
<dbReference type="SUPFAM" id="SSF53335">
    <property type="entry name" value="S-adenosyl-L-methionine-dependent methyltransferases"/>
    <property type="match status" value="1"/>
</dbReference>
<keyword evidence="1 5" id="KW-0489">Methyltransferase</keyword>
<dbReference type="CDD" id="cd02440">
    <property type="entry name" value="AdoMet_MTases"/>
    <property type="match status" value="1"/>
</dbReference>
<dbReference type="EMBL" id="BMEV01000012">
    <property type="protein sequence ID" value="GGH72637.1"/>
    <property type="molecule type" value="Genomic_DNA"/>
</dbReference>
<organism evidence="5 6">
    <name type="scientific">Compostibacillus humi</name>
    <dbReference type="NCBI Taxonomy" id="1245525"/>
    <lineage>
        <taxon>Bacteria</taxon>
        <taxon>Bacillati</taxon>
        <taxon>Bacillota</taxon>
        <taxon>Bacilli</taxon>
        <taxon>Bacillales</taxon>
        <taxon>Bacillaceae</taxon>
        <taxon>Compostibacillus</taxon>
    </lineage>
</organism>
<dbReference type="GO" id="GO:0008757">
    <property type="term" value="F:S-adenosylmethionine-dependent methyltransferase activity"/>
    <property type="evidence" value="ECO:0007669"/>
    <property type="project" value="InterPro"/>
</dbReference>
<evidence type="ECO:0000256" key="3">
    <source>
        <dbReference type="ARBA" id="ARBA00022691"/>
    </source>
</evidence>
<evidence type="ECO:0000256" key="2">
    <source>
        <dbReference type="ARBA" id="ARBA00022679"/>
    </source>
</evidence>
<dbReference type="Proteomes" id="UP000602050">
    <property type="component" value="Unassembled WGS sequence"/>
</dbReference>
<comment type="caution">
    <text evidence="5">The sequence shown here is derived from an EMBL/GenBank/DDBJ whole genome shotgun (WGS) entry which is preliminary data.</text>
</comment>
<dbReference type="PANTHER" id="PTHR43464:SF19">
    <property type="entry name" value="UBIQUINONE BIOSYNTHESIS O-METHYLTRANSFERASE, MITOCHONDRIAL"/>
    <property type="match status" value="1"/>
</dbReference>
<name>A0A8J2ZR64_9BACI</name>
<sequence>MMEWKKAAEQQWNARAQSWDDRSESIWEDGSRKDIIPFLSKFIPEKSTVLDVGCGNGYSTYQLAKLGYEAAGVDLSSEMIAIAKEKFQHNHLTFLQGDIQQLPFPDDTFDGAMAVTVLEWTPDPLQALLEMKRTIKNDGHLCIGLLGPTAGPRSKGYPRLYGEKVICNSMMPWELLKLASDQQLHYVDGFGVYKKAVQEKHIEGLPLELKQALSFMWVFMFQKR</sequence>
<feature type="domain" description="Methyltransferase type 11" evidence="4">
    <location>
        <begin position="50"/>
        <end position="143"/>
    </location>
</feature>
<evidence type="ECO:0000313" key="6">
    <source>
        <dbReference type="Proteomes" id="UP000602050"/>
    </source>
</evidence>
<evidence type="ECO:0000313" key="5">
    <source>
        <dbReference type="EMBL" id="GGH72637.1"/>
    </source>
</evidence>
<keyword evidence="3" id="KW-0949">S-adenosyl-L-methionine</keyword>
<dbReference type="InterPro" id="IPR029063">
    <property type="entry name" value="SAM-dependent_MTases_sf"/>
</dbReference>
<keyword evidence="2" id="KW-0808">Transferase</keyword>
<keyword evidence="6" id="KW-1185">Reference proteome</keyword>
<dbReference type="AlphaFoldDB" id="A0A8J2ZR64"/>
<accession>A0A8J2ZR64</accession>
<proteinExistence type="predicted"/>
<reference evidence="5" key="1">
    <citation type="journal article" date="2014" name="Int. J. Syst. Evol. Microbiol.">
        <title>Complete genome sequence of Corynebacterium casei LMG S-19264T (=DSM 44701T), isolated from a smear-ripened cheese.</title>
        <authorList>
            <consortium name="US DOE Joint Genome Institute (JGI-PGF)"/>
            <person name="Walter F."/>
            <person name="Albersmeier A."/>
            <person name="Kalinowski J."/>
            <person name="Ruckert C."/>
        </authorList>
    </citation>
    <scope>NUCLEOTIDE SEQUENCE</scope>
    <source>
        <strain evidence="5">CGMCC 1.12360</strain>
    </source>
</reference>
<dbReference type="InterPro" id="IPR013216">
    <property type="entry name" value="Methyltransf_11"/>
</dbReference>
<dbReference type="Gene3D" id="3.40.50.150">
    <property type="entry name" value="Vaccinia Virus protein VP39"/>
    <property type="match status" value="1"/>
</dbReference>